<evidence type="ECO:0000313" key="2">
    <source>
        <dbReference type="EMBL" id="AFU59229.1"/>
    </source>
</evidence>
<proteinExistence type="predicted"/>
<protein>
    <submittedName>
        <fullName evidence="2">Uncharacterized protein</fullName>
    </submittedName>
</protein>
<name>K0INE4_NITGG</name>
<organism evidence="2 3">
    <name type="scientific">Nitrososphaera gargensis (strain Ga9.2)</name>
    <dbReference type="NCBI Taxonomy" id="1237085"/>
    <lineage>
        <taxon>Archaea</taxon>
        <taxon>Nitrososphaerota</taxon>
        <taxon>Nitrososphaeria</taxon>
        <taxon>Nitrososphaerales</taxon>
        <taxon>Nitrososphaeraceae</taxon>
        <taxon>Nitrososphaera</taxon>
    </lineage>
</organism>
<feature type="region of interest" description="Disordered" evidence="1">
    <location>
        <begin position="1"/>
        <end position="21"/>
    </location>
</feature>
<reference evidence="2 3" key="1">
    <citation type="journal article" date="2012" name="Environ. Microbiol.">
        <title>The genome of the ammonia-oxidizing Candidatus Nitrososphaera gargensis: insights into metabolic versatility and environmental adaptations.</title>
        <authorList>
            <person name="Spang A."/>
            <person name="Poehlein A."/>
            <person name="Offre P."/>
            <person name="Zumbragel S."/>
            <person name="Haider S."/>
            <person name="Rychlik N."/>
            <person name="Nowka B."/>
            <person name="Schmeisser C."/>
            <person name="Lebedeva E.V."/>
            <person name="Rattei T."/>
            <person name="Bohm C."/>
            <person name="Schmid M."/>
            <person name="Galushko A."/>
            <person name="Hatzenpichler R."/>
            <person name="Weinmaier T."/>
            <person name="Daniel R."/>
            <person name="Schleper C."/>
            <person name="Spieck E."/>
            <person name="Streit W."/>
            <person name="Wagner M."/>
        </authorList>
    </citation>
    <scope>NUCLEOTIDE SEQUENCE [LARGE SCALE GENOMIC DNA]</scope>
    <source>
        <strain evidence="3">Ga9.2</strain>
    </source>
</reference>
<evidence type="ECO:0000256" key="1">
    <source>
        <dbReference type="SAM" id="MobiDB-lite"/>
    </source>
</evidence>
<dbReference type="HOGENOM" id="CLU_209485_0_0_2"/>
<dbReference type="RefSeq" id="WP_015019764.1">
    <property type="nucleotide sequence ID" value="NC_018719.1"/>
</dbReference>
<dbReference type="AlphaFoldDB" id="K0INE4"/>
<accession>K0INE4</accession>
<dbReference type="KEGG" id="nga:Ngar_c23020"/>
<dbReference type="InParanoid" id="K0INE4"/>
<feature type="compositionally biased region" description="Basic and acidic residues" evidence="1">
    <location>
        <begin position="1"/>
        <end position="15"/>
    </location>
</feature>
<keyword evidence="3" id="KW-1185">Reference proteome</keyword>
<dbReference type="EMBL" id="CP002408">
    <property type="protein sequence ID" value="AFU59229.1"/>
    <property type="molecule type" value="Genomic_DNA"/>
</dbReference>
<sequence length="60" mass="6897">MAVERKKEEPTKDDQGVPPEIDTHYQMYGKHAWEVEYGERCPACNKRIDEFGFCACGSSQ</sequence>
<dbReference type="GeneID" id="13796165"/>
<dbReference type="Proteomes" id="UP000008037">
    <property type="component" value="Chromosome"/>
</dbReference>
<dbReference type="BioCyc" id="CNIT1237085:G1324-2300-MONOMER"/>
<gene>
    <name evidence="2" type="ordered locus">Ngar_c23020</name>
</gene>
<evidence type="ECO:0000313" key="3">
    <source>
        <dbReference type="Proteomes" id="UP000008037"/>
    </source>
</evidence>
<dbReference type="OrthoDB" id="8919at2157"/>
<dbReference type="STRING" id="1237085.Ngar_c23020"/>